<sequence length="69" mass="7407">MSHNILLEGMCKSSCQVPFELRSWAGIDPAAGAGLARHLVADAPSGMTPIPDSFITLALSTIDRYDIYI</sequence>
<comment type="caution">
    <text evidence="1">The sequence shown here is derived from an EMBL/GenBank/DDBJ whole genome shotgun (WGS) entry which is preliminary data.</text>
</comment>
<dbReference type="Proteomes" id="UP000789524">
    <property type="component" value="Unassembled WGS sequence"/>
</dbReference>
<accession>A0A8J2W8S2</accession>
<protein>
    <submittedName>
        <fullName evidence="1">(African queen) hypothetical protein</fullName>
    </submittedName>
</protein>
<dbReference type="EMBL" id="CAKASE010000078">
    <property type="protein sequence ID" value="CAG9578918.1"/>
    <property type="molecule type" value="Genomic_DNA"/>
</dbReference>
<keyword evidence="2" id="KW-1185">Reference proteome</keyword>
<gene>
    <name evidence="1" type="ORF">DCHRY22_LOCUS12934</name>
</gene>
<name>A0A8J2W8S2_9NEOP</name>
<reference evidence="1" key="1">
    <citation type="submission" date="2021-09" db="EMBL/GenBank/DDBJ databases">
        <authorList>
            <person name="Martin H S."/>
        </authorList>
    </citation>
    <scope>NUCLEOTIDE SEQUENCE</scope>
</reference>
<evidence type="ECO:0000313" key="1">
    <source>
        <dbReference type="EMBL" id="CAG9578918.1"/>
    </source>
</evidence>
<organism evidence="1 2">
    <name type="scientific">Danaus chrysippus</name>
    <name type="common">African queen</name>
    <dbReference type="NCBI Taxonomy" id="151541"/>
    <lineage>
        <taxon>Eukaryota</taxon>
        <taxon>Metazoa</taxon>
        <taxon>Ecdysozoa</taxon>
        <taxon>Arthropoda</taxon>
        <taxon>Hexapoda</taxon>
        <taxon>Insecta</taxon>
        <taxon>Pterygota</taxon>
        <taxon>Neoptera</taxon>
        <taxon>Endopterygota</taxon>
        <taxon>Lepidoptera</taxon>
        <taxon>Glossata</taxon>
        <taxon>Ditrysia</taxon>
        <taxon>Papilionoidea</taxon>
        <taxon>Nymphalidae</taxon>
        <taxon>Danainae</taxon>
        <taxon>Danaini</taxon>
        <taxon>Danaina</taxon>
        <taxon>Danaus</taxon>
        <taxon>Anosia</taxon>
    </lineage>
</organism>
<proteinExistence type="predicted"/>
<dbReference type="AlphaFoldDB" id="A0A8J2W8S2"/>
<evidence type="ECO:0000313" key="2">
    <source>
        <dbReference type="Proteomes" id="UP000789524"/>
    </source>
</evidence>